<sequence length="153" mass="17459">FLIVLGCLILAVLTTFREYETASGNWLLLLETFAIFIFGAEFALRIWAAGCCCRYKGWRGRLKFARKPLCMLELLAIMIHNPALNIQNIICYPILCVISLPHLHFCLVIRRTTGIFKSVDSVALVTWMFSHSLKSSDDIQSLLFKSTCLLRQK</sequence>
<comment type="caution">
    <text evidence="7">The sequence shown here is derived from an EMBL/GenBank/DDBJ whole genome shotgun (WGS) entry which is preliminary data.</text>
</comment>
<feature type="transmembrane region" description="Helical" evidence="5">
    <location>
        <begin position="27"/>
        <end position="48"/>
    </location>
</feature>
<dbReference type="PANTHER" id="PTHR47735:SF11">
    <property type="entry name" value="POTASSIUM VOLTAGE-GATED CHANNEL SUBFAMILY KQT MEMBER 3"/>
    <property type="match status" value="1"/>
</dbReference>
<evidence type="ECO:0000256" key="4">
    <source>
        <dbReference type="ARBA" id="ARBA00023136"/>
    </source>
</evidence>
<keyword evidence="2 5" id="KW-0812">Transmembrane</keyword>
<dbReference type="Gene3D" id="1.20.120.350">
    <property type="entry name" value="Voltage-gated potassium channels. Chain C"/>
    <property type="match status" value="1"/>
</dbReference>
<accession>A0A9Q0Y311</accession>
<dbReference type="Pfam" id="PF00520">
    <property type="entry name" value="Ion_trans"/>
    <property type="match status" value="1"/>
</dbReference>
<dbReference type="InterPro" id="IPR005821">
    <property type="entry name" value="Ion_trans_dom"/>
</dbReference>
<protein>
    <recommendedName>
        <fullName evidence="6">Ion transport domain-containing protein</fullName>
    </recommendedName>
</protein>
<dbReference type="AlphaFoldDB" id="A0A9Q0Y311"/>
<proteinExistence type="predicted"/>
<comment type="subcellular location">
    <subcellularLocation>
        <location evidence="1">Membrane</location>
        <topology evidence="1">Multi-pass membrane protein</topology>
    </subcellularLocation>
</comment>
<organism evidence="7 8">
    <name type="scientific">Phrynocephalus forsythii</name>
    <dbReference type="NCBI Taxonomy" id="171643"/>
    <lineage>
        <taxon>Eukaryota</taxon>
        <taxon>Metazoa</taxon>
        <taxon>Chordata</taxon>
        <taxon>Craniata</taxon>
        <taxon>Vertebrata</taxon>
        <taxon>Euteleostomi</taxon>
        <taxon>Lepidosauria</taxon>
        <taxon>Squamata</taxon>
        <taxon>Bifurcata</taxon>
        <taxon>Unidentata</taxon>
        <taxon>Episquamata</taxon>
        <taxon>Toxicofera</taxon>
        <taxon>Iguania</taxon>
        <taxon>Acrodonta</taxon>
        <taxon>Agamidae</taxon>
        <taxon>Agaminae</taxon>
        <taxon>Phrynocephalus</taxon>
    </lineage>
</organism>
<reference evidence="7" key="1">
    <citation type="journal article" date="2023" name="DNA Res.">
        <title>Chromosome-level genome assembly of Phrynocephalus forsythii using third-generation DNA sequencing and Hi-C analysis.</title>
        <authorList>
            <person name="Qi Y."/>
            <person name="Zhao W."/>
            <person name="Zhao Y."/>
            <person name="Niu C."/>
            <person name="Cao S."/>
            <person name="Zhang Y."/>
        </authorList>
    </citation>
    <scope>NUCLEOTIDE SEQUENCE</scope>
    <source>
        <tissue evidence="7">Muscle</tissue>
    </source>
</reference>
<dbReference type="GO" id="GO:0005249">
    <property type="term" value="F:voltage-gated potassium channel activity"/>
    <property type="evidence" value="ECO:0007669"/>
    <property type="project" value="InterPro"/>
</dbReference>
<evidence type="ECO:0000313" key="8">
    <source>
        <dbReference type="Proteomes" id="UP001142489"/>
    </source>
</evidence>
<evidence type="ECO:0000256" key="3">
    <source>
        <dbReference type="ARBA" id="ARBA00022989"/>
    </source>
</evidence>
<feature type="domain" description="Ion transport" evidence="6">
    <location>
        <begin position="1"/>
        <end position="86"/>
    </location>
</feature>
<gene>
    <name evidence="7" type="ORF">JRQ81_010761</name>
</gene>
<feature type="non-terminal residue" evidence="7">
    <location>
        <position position="153"/>
    </location>
</feature>
<evidence type="ECO:0000259" key="6">
    <source>
        <dbReference type="Pfam" id="PF00520"/>
    </source>
</evidence>
<dbReference type="GO" id="GO:0008076">
    <property type="term" value="C:voltage-gated potassium channel complex"/>
    <property type="evidence" value="ECO:0007669"/>
    <property type="project" value="TreeGrafter"/>
</dbReference>
<keyword evidence="8" id="KW-1185">Reference proteome</keyword>
<dbReference type="PRINTS" id="PR01459">
    <property type="entry name" value="KCNQCHANNEL"/>
</dbReference>
<evidence type="ECO:0000256" key="5">
    <source>
        <dbReference type="SAM" id="Phobius"/>
    </source>
</evidence>
<keyword evidence="3 5" id="KW-1133">Transmembrane helix</keyword>
<dbReference type="PANTHER" id="PTHR47735">
    <property type="entry name" value="POTASSIUM VOLTAGE-GATED CHANNEL SUBFAMILY KQT MEMBER 4"/>
    <property type="match status" value="1"/>
</dbReference>
<name>A0A9Q0Y311_9SAUR</name>
<keyword evidence="4 5" id="KW-0472">Membrane</keyword>
<dbReference type="EMBL" id="JAPFRF010000003">
    <property type="protein sequence ID" value="KAJ7338145.1"/>
    <property type="molecule type" value="Genomic_DNA"/>
</dbReference>
<evidence type="ECO:0000256" key="1">
    <source>
        <dbReference type="ARBA" id="ARBA00004141"/>
    </source>
</evidence>
<dbReference type="OrthoDB" id="8879391at2759"/>
<dbReference type="InterPro" id="IPR003937">
    <property type="entry name" value="K_chnl_volt-dep_KCNQ"/>
</dbReference>
<dbReference type="SUPFAM" id="SSF81324">
    <property type="entry name" value="Voltage-gated potassium channels"/>
    <property type="match status" value="1"/>
</dbReference>
<feature type="non-terminal residue" evidence="7">
    <location>
        <position position="1"/>
    </location>
</feature>
<dbReference type="InterPro" id="IPR027359">
    <property type="entry name" value="Volt_channel_dom_sf"/>
</dbReference>
<dbReference type="Proteomes" id="UP001142489">
    <property type="component" value="Unassembled WGS sequence"/>
</dbReference>
<evidence type="ECO:0000313" key="7">
    <source>
        <dbReference type="EMBL" id="KAJ7338145.1"/>
    </source>
</evidence>
<evidence type="ECO:0000256" key="2">
    <source>
        <dbReference type="ARBA" id="ARBA00022692"/>
    </source>
</evidence>